<dbReference type="InterPro" id="IPR006311">
    <property type="entry name" value="TAT_signal"/>
</dbReference>
<dbReference type="InterPro" id="IPR027056">
    <property type="entry name" value="Gluconate_2DH_su3"/>
</dbReference>
<proteinExistence type="predicted"/>
<dbReference type="AlphaFoldDB" id="A0A1W1Z7H1"/>
<keyword evidence="2" id="KW-1185">Reference proteome</keyword>
<dbReference type="EMBL" id="FWXJ01000004">
    <property type="protein sequence ID" value="SMC44252.1"/>
    <property type="molecule type" value="Genomic_DNA"/>
</dbReference>
<accession>A0A1W1Z7H1</accession>
<dbReference type="Proteomes" id="UP000192708">
    <property type="component" value="Unassembled WGS sequence"/>
</dbReference>
<dbReference type="Pfam" id="PF13618">
    <property type="entry name" value="Gluconate_2-dh3"/>
    <property type="match status" value="1"/>
</dbReference>
<reference evidence="1 2" key="1">
    <citation type="submission" date="2017-04" db="EMBL/GenBank/DDBJ databases">
        <authorList>
            <person name="Afonso C.L."/>
            <person name="Miller P.J."/>
            <person name="Scott M.A."/>
            <person name="Spackman E."/>
            <person name="Goraichik I."/>
            <person name="Dimitrov K.M."/>
            <person name="Suarez D.L."/>
            <person name="Swayne D.E."/>
        </authorList>
    </citation>
    <scope>NUCLEOTIDE SEQUENCE [LARGE SCALE GENOMIC DNA]</scope>
    <source>
        <strain evidence="1 2">VK13</strain>
    </source>
</reference>
<name>A0A1W1Z7H1_9BURK</name>
<organism evidence="1 2">
    <name type="scientific">Polynucleobacter kasalickyi</name>
    <dbReference type="NCBI Taxonomy" id="1938817"/>
    <lineage>
        <taxon>Bacteria</taxon>
        <taxon>Pseudomonadati</taxon>
        <taxon>Pseudomonadota</taxon>
        <taxon>Betaproteobacteria</taxon>
        <taxon>Burkholderiales</taxon>
        <taxon>Burkholderiaceae</taxon>
        <taxon>Polynucleobacter</taxon>
    </lineage>
</organism>
<evidence type="ECO:0000313" key="1">
    <source>
        <dbReference type="EMBL" id="SMC44252.1"/>
    </source>
</evidence>
<evidence type="ECO:0000313" key="2">
    <source>
        <dbReference type="Proteomes" id="UP000192708"/>
    </source>
</evidence>
<protein>
    <submittedName>
        <fullName evidence="1">Gluconate 2-dehydrogenase gamma chain</fullName>
    </submittedName>
</protein>
<dbReference type="OrthoDB" id="8400810at2"/>
<dbReference type="STRING" id="1938817.SAMN06296008_104167"/>
<dbReference type="PROSITE" id="PS51318">
    <property type="entry name" value="TAT"/>
    <property type="match status" value="1"/>
</dbReference>
<sequence>MPNSKNDRRDFLKGALVGTSVAMTSGVSTQALAADKAQANKTSSDSQGYIFFNLEEQEWIEKLVNHMIPADQLSPKGTDLGVHFYIDRALAGGWGKGDRLYQSGPWKKGLPTQGYQLPLTPANLYKVSIEQTNLYCQKKYGNKFSKLSPTQTEEFLIDLKDGKVSFADGPPAQVFFSMLYQNVMEGMFSDPIYGGNKDKAAWQMIGFPGAVATHALNVEKYFNKPYKAPIFGIGDLS</sequence>
<gene>
    <name evidence="1" type="ORF">SAMN06296008_104167</name>
</gene>
<dbReference type="RefSeq" id="WP_084283128.1">
    <property type="nucleotide sequence ID" value="NZ_FWXJ01000004.1"/>
</dbReference>